<keyword evidence="1" id="KW-1133">Transmembrane helix</keyword>
<dbReference type="EMBL" id="JANVFS010000002">
    <property type="protein sequence ID" value="KAJ4494574.1"/>
    <property type="molecule type" value="Genomic_DNA"/>
</dbReference>
<name>A0A9W9E0B4_9AGAR</name>
<feature type="transmembrane region" description="Helical" evidence="1">
    <location>
        <begin position="198"/>
        <end position="222"/>
    </location>
</feature>
<evidence type="ECO:0000256" key="1">
    <source>
        <dbReference type="SAM" id="Phobius"/>
    </source>
</evidence>
<evidence type="ECO:0000313" key="4">
    <source>
        <dbReference type="Proteomes" id="UP001150238"/>
    </source>
</evidence>
<protein>
    <recommendedName>
        <fullName evidence="2">DUF6533 domain-containing protein</fullName>
    </recommendedName>
</protein>
<feature type="domain" description="DUF6533" evidence="2">
    <location>
        <begin position="16"/>
        <end position="60"/>
    </location>
</feature>
<feature type="transmembrane region" description="Helical" evidence="1">
    <location>
        <begin position="228"/>
        <end position="249"/>
    </location>
</feature>
<sequence>MATPATMENGIRIVNYASYAKTTVLAYEILINLGREVDLVWSANFRWSNVIYYMNRYPVVVFQVWELCYKTSTPQYVHFLSISYCDALYQFFWYTSFIPTRAAITASFALRIYAIMDGRLFFVVILSALGVAIVGLDVWQGVQSSCSQSSDKLATITTFISLACFDVLTTILVTVRMIKTIRWGGKLKGLESSRIATYILRSGVLYFGAVTVPQLIAIALYFDPQQGSSTILNNFMLVLSSIMVSRFLLDLREINETQVNGETTVQQQSLLELFFTLVAEVLFRDFMSDNGDDLCSFKDKTLVSEQPNESKHCSTEASEGMEV</sequence>
<dbReference type="AlphaFoldDB" id="A0A9W9E0B4"/>
<organism evidence="3 4">
    <name type="scientific">Lentinula lateritia</name>
    <dbReference type="NCBI Taxonomy" id="40482"/>
    <lineage>
        <taxon>Eukaryota</taxon>
        <taxon>Fungi</taxon>
        <taxon>Dikarya</taxon>
        <taxon>Basidiomycota</taxon>
        <taxon>Agaricomycotina</taxon>
        <taxon>Agaricomycetes</taxon>
        <taxon>Agaricomycetidae</taxon>
        <taxon>Agaricales</taxon>
        <taxon>Marasmiineae</taxon>
        <taxon>Omphalotaceae</taxon>
        <taxon>Lentinula</taxon>
    </lineage>
</organism>
<dbReference type="InterPro" id="IPR045340">
    <property type="entry name" value="DUF6533"/>
</dbReference>
<dbReference type="Pfam" id="PF20151">
    <property type="entry name" value="DUF6533"/>
    <property type="match status" value="1"/>
</dbReference>
<gene>
    <name evidence="3" type="ORF">C8J55DRAFT_545637</name>
</gene>
<evidence type="ECO:0000259" key="2">
    <source>
        <dbReference type="Pfam" id="PF20151"/>
    </source>
</evidence>
<reference evidence="3" key="1">
    <citation type="submission" date="2022-08" db="EMBL/GenBank/DDBJ databases">
        <authorList>
            <consortium name="DOE Joint Genome Institute"/>
            <person name="Min B."/>
            <person name="Riley R."/>
            <person name="Sierra-Patev S."/>
            <person name="Naranjo-Ortiz M."/>
            <person name="Looney B."/>
            <person name="Konkel Z."/>
            <person name="Slot J.C."/>
            <person name="Sakamoto Y."/>
            <person name="Steenwyk J.L."/>
            <person name="Rokas A."/>
            <person name="Carro J."/>
            <person name="Camarero S."/>
            <person name="Ferreira P."/>
            <person name="Molpeceres G."/>
            <person name="Ruiz-Duenas F.J."/>
            <person name="Serrano A."/>
            <person name="Henrissat B."/>
            <person name="Drula E."/>
            <person name="Hughes K.W."/>
            <person name="Mata J.L."/>
            <person name="Ishikawa N.K."/>
            <person name="Vargas-Isla R."/>
            <person name="Ushijima S."/>
            <person name="Smith C.A."/>
            <person name="Ahrendt S."/>
            <person name="Andreopoulos W."/>
            <person name="He G."/>
            <person name="Labutti K."/>
            <person name="Lipzen A."/>
            <person name="Ng V."/>
            <person name="Sandor L."/>
            <person name="Barry K."/>
            <person name="Martinez A.T."/>
            <person name="Xiao Y."/>
            <person name="Gibbons J.G."/>
            <person name="Terashima K."/>
            <person name="Hibbett D.S."/>
            <person name="Grigoriev I.V."/>
        </authorList>
    </citation>
    <scope>NUCLEOTIDE SEQUENCE</scope>
    <source>
        <strain evidence="3">Sp2 HRB7682 ss15</strain>
    </source>
</reference>
<comment type="caution">
    <text evidence="3">The sequence shown here is derived from an EMBL/GenBank/DDBJ whole genome shotgun (WGS) entry which is preliminary data.</text>
</comment>
<keyword evidence="1" id="KW-0812">Transmembrane</keyword>
<dbReference type="Proteomes" id="UP001150238">
    <property type="component" value="Unassembled WGS sequence"/>
</dbReference>
<evidence type="ECO:0000313" key="3">
    <source>
        <dbReference type="EMBL" id="KAJ4494574.1"/>
    </source>
</evidence>
<accession>A0A9W9E0B4</accession>
<keyword evidence="1" id="KW-0472">Membrane</keyword>
<proteinExistence type="predicted"/>
<feature type="transmembrane region" description="Helical" evidence="1">
    <location>
        <begin position="120"/>
        <end position="139"/>
    </location>
</feature>
<reference evidence="3" key="2">
    <citation type="journal article" date="2023" name="Proc. Natl. Acad. Sci. U.S.A.">
        <title>A global phylogenomic analysis of the shiitake genus Lentinula.</title>
        <authorList>
            <person name="Sierra-Patev S."/>
            <person name="Min B."/>
            <person name="Naranjo-Ortiz M."/>
            <person name="Looney B."/>
            <person name="Konkel Z."/>
            <person name="Slot J.C."/>
            <person name="Sakamoto Y."/>
            <person name="Steenwyk J.L."/>
            <person name="Rokas A."/>
            <person name="Carro J."/>
            <person name="Camarero S."/>
            <person name="Ferreira P."/>
            <person name="Molpeceres G."/>
            <person name="Ruiz-Duenas F.J."/>
            <person name="Serrano A."/>
            <person name="Henrissat B."/>
            <person name="Drula E."/>
            <person name="Hughes K.W."/>
            <person name="Mata J.L."/>
            <person name="Ishikawa N.K."/>
            <person name="Vargas-Isla R."/>
            <person name="Ushijima S."/>
            <person name="Smith C.A."/>
            <person name="Donoghue J."/>
            <person name="Ahrendt S."/>
            <person name="Andreopoulos W."/>
            <person name="He G."/>
            <person name="LaButti K."/>
            <person name="Lipzen A."/>
            <person name="Ng V."/>
            <person name="Riley R."/>
            <person name="Sandor L."/>
            <person name="Barry K."/>
            <person name="Martinez A.T."/>
            <person name="Xiao Y."/>
            <person name="Gibbons J.G."/>
            <person name="Terashima K."/>
            <person name="Grigoriev I.V."/>
            <person name="Hibbett D."/>
        </authorList>
    </citation>
    <scope>NUCLEOTIDE SEQUENCE</scope>
    <source>
        <strain evidence="3">Sp2 HRB7682 ss15</strain>
    </source>
</reference>
<feature type="transmembrane region" description="Helical" evidence="1">
    <location>
        <begin position="159"/>
        <end position="178"/>
    </location>
</feature>